<sequence>MSEKKGRMLPMSGEEVEVDGVYKNEWGRELELQRGNIFPPDPQLGTTEWEWAEMSFDNHHEGETDPRLYPKKNDIDQQGKITNPRRQMGRGKKGPGD</sequence>
<accession>A0A841TJI7</accession>
<dbReference type="AlphaFoldDB" id="A0A841TJI7"/>
<evidence type="ECO:0000256" key="1">
    <source>
        <dbReference type="SAM" id="MobiDB-lite"/>
    </source>
</evidence>
<dbReference type="Proteomes" id="UP000574133">
    <property type="component" value="Unassembled WGS sequence"/>
</dbReference>
<feature type="region of interest" description="Disordered" evidence="1">
    <location>
        <begin position="54"/>
        <end position="97"/>
    </location>
</feature>
<reference evidence="2 3" key="1">
    <citation type="submission" date="2020-08" db="EMBL/GenBank/DDBJ databases">
        <title>Cohnella phylogeny.</title>
        <authorList>
            <person name="Dunlap C."/>
        </authorList>
    </citation>
    <scope>NUCLEOTIDE SEQUENCE [LARGE SCALE GENOMIC DNA]</scope>
    <source>
        <strain evidence="2 3">DSM 103658</strain>
    </source>
</reference>
<name>A0A841TJI7_9BACL</name>
<feature type="compositionally biased region" description="Basic and acidic residues" evidence="1">
    <location>
        <begin position="56"/>
        <end position="77"/>
    </location>
</feature>
<dbReference type="EMBL" id="JACJVN010000057">
    <property type="protein sequence ID" value="MBB6678661.1"/>
    <property type="molecule type" value="Genomic_DNA"/>
</dbReference>
<feature type="compositionally biased region" description="Basic residues" evidence="1">
    <location>
        <begin position="87"/>
        <end position="97"/>
    </location>
</feature>
<dbReference type="RefSeq" id="WP_185179920.1">
    <property type="nucleotide sequence ID" value="NZ_CBCSEP010000006.1"/>
</dbReference>
<evidence type="ECO:0000313" key="3">
    <source>
        <dbReference type="Proteomes" id="UP000574133"/>
    </source>
</evidence>
<organism evidence="2 3">
    <name type="scientific">Cohnella lubricantis</name>
    <dbReference type="NCBI Taxonomy" id="2163172"/>
    <lineage>
        <taxon>Bacteria</taxon>
        <taxon>Bacillati</taxon>
        <taxon>Bacillota</taxon>
        <taxon>Bacilli</taxon>
        <taxon>Bacillales</taxon>
        <taxon>Paenibacillaceae</taxon>
        <taxon>Cohnella</taxon>
    </lineage>
</organism>
<protein>
    <submittedName>
        <fullName evidence="2">Transposase</fullName>
    </submittedName>
</protein>
<gene>
    <name evidence="2" type="ORF">H4Q31_15330</name>
</gene>
<evidence type="ECO:0000313" key="2">
    <source>
        <dbReference type="EMBL" id="MBB6678661.1"/>
    </source>
</evidence>
<proteinExistence type="predicted"/>
<comment type="caution">
    <text evidence="2">The sequence shown here is derived from an EMBL/GenBank/DDBJ whole genome shotgun (WGS) entry which is preliminary data.</text>
</comment>
<keyword evidence="3" id="KW-1185">Reference proteome</keyword>